<dbReference type="GO" id="GO:0005815">
    <property type="term" value="C:microtubule organizing center"/>
    <property type="evidence" value="ECO:0007669"/>
    <property type="project" value="TreeGrafter"/>
</dbReference>
<keyword evidence="1" id="KW-1133">Transmembrane helix</keyword>
<dbReference type="Pfam" id="PF18289">
    <property type="entry name" value="HU-CCDC81_euk_2"/>
    <property type="match status" value="1"/>
</dbReference>
<evidence type="ECO:0000256" key="1">
    <source>
        <dbReference type="SAM" id="Phobius"/>
    </source>
</evidence>
<dbReference type="InParanoid" id="A0A3Q1F933"/>
<reference evidence="3" key="1">
    <citation type="submission" date="2025-08" db="UniProtKB">
        <authorList>
            <consortium name="Ensembl"/>
        </authorList>
    </citation>
    <scope>IDENTIFICATION</scope>
</reference>
<dbReference type="AlphaFoldDB" id="A0A3Q1F933"/>
<reference evidence="3" key="2">
    <citation type="submission" date="2025-09" db="UniProtKB">
        <authorList>
            <consortium name="Ensembl"/>
        </authorList>
    </citation>
    <scope>IDENTIFICATION</scope>
</reference>
<keyword evidence="1" id="KW-0472">Membrane</keyword>
<evidence type="ECO:0000313" key="4">
    <source>
        <dbReference type="Proteomes" id="UP000257200"/>
    </source>
</evidence>
<protein>
    <recommendedName>
        <fullName evidence="2">CCDC81 HU domain-containing protein</fullName>
    </recommendedName>
</protein>
<dbReference type="Proteomes" id="UP000257200">
    <property type="component" value="Unplaced"/>
</dbReference>
<dbReference type="PANTHER" id="PTHR14362:SF2">
    <property type="entry name" value="COILED-COIL DOMAIN-CONTAINING PROTEIN 81"/>
    <property type="match status" value="1"/>
</dbReference>
<dbReference type="InterPro" id="IPR040673">
    <property type="entry name" value="CCDC81_HU_dom_2"/>
</dbReference>
<evidence type="ECO:0000313" key="3">
    <source>
        <dbReference type="Ensembl" id="ENSAPOP00000012387.1"/>
    </source>
</evidence>
<organism evidence="3 4">
    <name type="scientific">Acanthochromis polyacanthus</name>
    <name type="common">spiny chromis</name>
    <dbReference type="NCBI Taxonomy" id="80966"/>
    <lineage>
        <taxon>Eukaryota</taxon>
        <taxon>Metazoa</taxon>
        <taxon>Chordata</taxon>
        <taxon>Craniata</taxon>
        <taxon>Vertebrata</taxon>
        <taxon>Euteleostomi</taxon>
        <taxon>Actinopterygii</taxon>
        <taxon>Neopterygii</taxon>
        <taxon>Teleostei</taxon>
        <taxon>Neoteleostei</taxon>
        <taxon>Acanthomorphata</taxon>
        <taxon>Ovalentaria</taxon>
        <taxon>Pomacentridae</taxon>
        <taxon>Acanthochromis</taxon>
    </lineage>
</organism>
<feature type="transmembrane region" description="Helical" evidence="1">
    <location>
        <begin position="102"/>
        <end position="127"/>
    </location>
</feature>
<name>A0A3Q1F933_9TELE</name>
<dbReference type="PANTHER" id="PTHR14362">
    <property type="entry name" value="COILED-COIL DOMAIN-CONTAINING PROTEIN 81"/>
    <property type="match status" value="1"/>
</dbReference>
<proteinExistence type="predicted"/>
<dbReference type="InterPro" id="IPR026295">
    <property type="entry name" value="CCD81"/>
</dbReference>
<sequence length="446" mass="51571">MAAVLFLFHQSCFHLILLPVRVLLCPHLISVGHLESCLILLPVRVLLRPHLISVGNLESCLILLPVCVLLNSLLVVQLNFAAVSQATLFSRDVVQGCIRETLLLLFKALASEKTVFLIFAGIGVLSLKNNKMKFNRDFINAMDGTGRLLLAFNNVTYSSKESTPAFRPTNSVVPPNLEEYFVNASCTGHTRAGQVSIICLVEVMIIDRELGLMVFRMKLLWALIWTMLDIVAYWIKKSIPITRLLAQRNVPVYLREQQEAAEKAQEKLLLLKEQQRDQEYMEEEQVLSSLGCVQNSYIFPARPLTPPRRIQQHRYMNDLQSQIGNRRKHETEDQQKRLLMERLDQTVFFSITMGYFLSRLILDRINRYEKKRDISKSLEDDWIRSAKLKHKREEEERQFLRSAGQLLVDKLAEYKHCCQCKRRTTNCGETNIWKESHYLSGSQFMI</sequence>
<keyword evidence="4" id="KW-1185">Reference proteome</keyword>
<feature type="domain" description="CCDC81 HU" evidence="2">
    <location>
        <begin position="75"/>
        <end position="146"/>
    </location>
</feature>
<feature type="transmembrane region" description="Helical" evidence="1">
    <location>
        <begin position="59"/>
        <end position="82"/>
    </location>
</feature>
<dbReference type="Ensembl" id="ENSAPOT00000020257.1">
    <property type="protein sequence ID" value="ENSAPOP00000012387.1"/>
    <property type="gene ID" value="ENSAPOG00000015092.1"/>
</dbReference>
<keyword evidence="1" id="KW-0812">Transmembrane</keyword>
<dbReference type="STRING" id="80966.ENSAPOP00000012387"/>
<accession>A0A3Q1F933</accession>
<evidence type="ECO:0000259" key="2">
    <source>
        <dbReference type="Pfam" id="PF18289"/>
    </source>
</evidence>